<organism evidence="3 4">
    <name type="scientific">Pseudomonas alliivorans</name>
    <dbReference type="NCBI Taxonomy" id="2810613"/>
    <lineage>
        <taxon>Bacteria</taxon>
        <taxon>Pseudomonadati</taxon>
        <taxon>Pseudomonadota</taxon>
        <taxon>Gammaproteobacteria</taxon>
        <taxon>Pseudomonadales</taxon>
        <taxon>Pseudomonadaceae</taxon>
        <taxon>Pseudomonas</taxon>
    </lineage>
</organism>
<feature type="domain" description="Prepilin type IV endopeptidase peptidase" evidence="2">
    <location>
        <begin position="4"/>
        <end position="109"/>
    </location>
</feature>
<protein>
    <submittedName>
        <fullName evidence="3">Prepilin peptidase</fullName>
    </submittedName>
</protein>
<feature type="transmembrane region" description="Helical" evidence="1">
    <location>
        <begin position="92"/>
        <end position="119"/>
    </location>
</feature>
<gene>
    <name evidence="3" type="ORF">JTJ32_20855</name>
</gene>
<name>A0ABS4CAW9_9PSED</name>
<keyword evidence="1" id="KW-0472">Membrane</keyword>
<evidence type="ECO:0000259" key="2">
    <source>
        <dbReference type="Pfam" id="PF01478"/>
    </source>
</evidence>
<dbReference type="Pfam" id="PF01478">
    <property type="entry name" value="Peptidase_A24"/>
    <property type="match status" value="1"/>
</dbReference>
<proteinExistence type="predicted"/>
<keyword evidence="1" id="KW-1133">Transmembrane helix</keyword>
<keyword evidence="1" id="KW-0812">Transmembrane</keyword>
<sequence length="166" mass="17928">MDLFFLFVWFGLCAEQDARQRKISNWLTLGMAIIAAGYLLYSGQTWLGAALGEAGWAALTALALTLPGYALGKLGAGDVKLLTALALATDSLYLLGTFIGAGIAIALWSVSVATLWPLANQHFTRRYLHLAPQTTNKYPFSPFLLIGLLLTVLIIRLSKNALLPCT</sequence>
<evidence type="ECO:0000256" key="1">
    <source>
        <dbReference type="SAM" id="Phobius"/>
    </source>
</evidence>
<keyword evidence="4" id="KW-1185">Reference proteome</keyword>
<accession>A0ABS4CAW9</accession>
<feature type="transmembrane region" description="Helical" evidence="1">
    <location>
        <begin position="54"/>
        <end position="72"/>
    </location>
</feature>
<dbReference type="EMBL" id="JAFFZW010000009">
    <property type="protein sequence ID" value="MBP0947784.1"/>
    <property type="molecule type" value="Genomic_DNA"/>
</dbReference>
<feature type="transmembrane region" description="Helical" evidence="1">
    <location>
        <begin position="24"/>
        <end position="42"/>
    </location>
</feature>
<dbReference type="RefSeq" id="WP_210043172.1">
    <property type="nucleotide sequence ID" value="NZ_JAFFZW010000009.1"/>
</dbReference>
<dbReference type="InterPro" id="IPR000045">
    <property type="entry name" value="Prepilin_IV_endopep_pep"/>
</dbReference>
<feature type="transmembrane region" description="Helical" evidence="1">
    <location>
        <begin position="140"/>
        <end position="158"/>
    </location>
</feature>
<comment type="caution">
    <text evidence="3">The sequence shown here is derived from an EMBL/GenBank/DDBJ whole genome shotgun (WGS) entry which is preliminary data.</text>
</comment>
<evidence type="ECO:0000313" key="3">
    <source>
        <dbReference type="EMBL" id="MBP0947784.1"/>
    </source>
</evidence>
<dbReference type="Gene3D" id="1.20.120.1220">
    <property type="match status" value="1"/>
</dbReference>
<reference evidence="3 4" key="1">
    <citation type="journal article" date="2022" name="Syst. Appl. Microbiol.">
        <title>Pseudomonas alliivorans sp. nov., a plant-pathogenic bacterium isolated from onion foliage in Georgia, USA.</title>
        <authorList>
            <person name="Zhao M."/>
            <person name="Tyson C."/>
            <person name="Chen H.C."/>
            <person name="Paudel S."/>
            <person name="Gitaitis R."/>
            <person name="Kvitko B."/>
            <person name="Dutta B."/>
        </authorList>
    </citation>
    <scope>NUCLEOTIDE SEQUENCE [LARGE SCALE GENOMIC DNA]</scope>
    <source>
        <strain evidence="3 4">20GA0068</strain>
    </source>
</reference>
<evidence type="ECO:0000313" key="4">
    <source>
        <dbReference type="Proteomes" id="UP000673197"/>
    </source>
</evidence>
<dbReference type="Proteomes" id="UP000673197">
    <property type="component" value="Unassembled WGS sequence"/>
</dbReference>